<dbReference type="CDD" id="cd13733">
    <property type="entry name" value="SPRY_PRY_C-I_1"/>
    <property type="match status" value="1"/>
</dbReference>
<reference evidence="9 10" key="1">
    <citation type="journal article" date="2008" name="Nature">
        <title>Genome analysis of the platypus reveals unique signatures of evolution.</title>
        <authorList>
            <person name="Warren W.C."/>
            <person name="Hillier L.W."/>
            <person name="Marshall Graves J.A."/>
            <person name="Birney E."/>
            <person name="Ponting C.P."/>
            <person name="Grutzner F."/>
            <person name="Belov K."/>
            <person name="Miller W."/>
            <person name="Clarke L."/>
            <person name="Chinwalla A.T."/>
            <person name="Yang S.P."/>
            <person name="Heger A."/>
            <person name="Locke D.P."/>
            <person name="Miethke P."/>
            <person name="Waters P.D."/>
            <person name="Veyrunes F."/>
            <person name="Fulton L."/>
            <person name="Fulton B."/>
            <person name="Graves T."/>
            <person name="Wallis J."/>
            <person name="Puente X.S."/>
            <person name="Lopez-Otin C."/>
            <person name="Ordonez G.R."/>
            <person name="Eichler E.E."/>
            <person name="Chen L."/>
            <person name="Cheng Z."/>
            <person name="Deakin J.E."/>
            <person name="Alsop A."/>
            <person name="Thompson K."/>
            <person name="Kirby P."/>
            <person name="Papenfuss A.T."/>
            <person name="Wakefield M.J."/>
            <person name="Olender T."/>
            <person name="Lancet D."/>
            <person name="Huttley G.A."/>
            <person name="Smit A.F."/>
            <person name="Pask A."/>
            <person name="Temple-Smith P."/>
            <person name="Batzer M.A."/>
            <person name="Walker J.A."/>
            <person name="Konkel M.K."/>
            <person name="Harris R.S."/>
            <person name="Whittington C.M."/>
            <person name="Wong E.S."/>
            <person name="Gemmell N.J."/>
            <person name="Buschiazzo E."/>
            <person name="Vargas Jentzsch I.M."/>
            <person name="Merkel A."/>
            <person name="Schmitz J."/>
            <person name="Zemann A."/>
            <person name="Churakov G."/>
            <person name="Kriegs J.O."/>
            <person name="Brosius J."/>
            <person name="Murchison E.P."/>
            <person name="Sachidanandam R."/>
            <person name="Smith C."/>
            <person name="Hannon G.J."/>
            <person name="Tsend-Ayush E."/>
            <person name="McMillan D."/>
            <person name="Attenborough R."/>
            <person name="Rens W."/>
            <person name="Ferguson-Smith M."/>
            <person name="Lefevre C.M."/>
            <person name="Sharp J.A."/>
            <person name="Nicholas K.R."/>
            <person name="Ray D.A."/>
            <person name="Kube M."/>
            <person name="Reinhardt R."/>
            <person name="Pringle T.H."/>
            <person name="Taylor J."/>
            <person name="Jones R.C."/>
            <person name="Nixon B."/>
            <person name="Dacheux J.L."/>
            <person name="Niwa H."/>
            <person name="Sekita Y."/>
            <person name="Huang X."/>
            <person name="Stark A."/>
            <person name="Kheradpour P."/>
            <person name="Kellis M."/>
            <person name="Flicek P."/>
            <person name="Chen Y."/>
            <person name="Webber C."/>
            <person name="Hardison R."/>
            <person name="Nelson J."/>
            <person name="Hallsworth-Pepin K."/>
            <person name="Delehaunty K."/>
            <person name="Markovic C."/>
            <person name="Minx P."/>
            <person name="Feng Y."/>
            <person name="Kremitzki C."/>
            <person name="Mitreva M."/>
            <person name="Glasscock J."/>
            <person name="Wylie T."/>
            <person name="Wohldmann P."/>
            <person name="Thiru P."/>
            <person name="Nhan M.N."/>
            <person name="Pohl C.S."/>
            <person name="Smith S.M."/>
            <person name="Hou S."/>
            <person name="Nefedov M."/>
            <person name="de Jong P.J."/>
            <person name="Renfree M.B."/>
            <person name="Mardis E.R."/>
            <person name="Wilson R.K."/>
        </authorList>
    </citation>
    <scope>NUCLEOTIDE SEQUENCE [LARGE SCALE GENOMIC DNA]</scope>
    <source>
        <strain evidence="9 10">Glennie</strain>
    </source>
</reference>
<dbReference type="PROSITE" id="PS00518">
    <property type="entry name" value="ZF_RING_1"/>
    <property type="match status" value="1"/>
</dbReference>
<evidence type="ECO:0000256" key="3">
    <source>
        <dbReference type="ARBA" id="ARBA00022833"/>
    </source>
</evidence>
<dbReference type="Pfam" id="PF13445">
    <property type="entry name" value="zf-RING_UBOX"/>
    <property type="match status" value="1"/>
</dbReference>
<dbReference type="PROSITE" id="PS50119">
    <property type="entry name" value="ZF_BBOX"/>
    <property type="match status" value="1"/>
</dbReference>
<sequence length="504" mass="56982">MAAIELSLRLQEEVTCPVCREVFTDPVTVDCGHSVCRGCLPQSRGAPERPPTCPECEEPIRQDFLESNRRLRTLALLARQLGQHFQPRPEEDGVCGRHQEDLDLFCEEDKMAICLVCSQSRDHRGHGIVPLEEASREYKVRHGHSTLANLSEEIEDIESLLDQEKDKVTLWKLVESQRQSIQKEFEKMRRFLVEEEKFHLQRLECEDQKMMCRRKENKEELSQRISSLRELAIELQGKMETPDLELIDSVKLQRPQPIPMHLKTVCQIPATREMLSRFTENVTLDKDTANPMLIISEDGRRLRAGVTALDLPERPQRFDRYPLVLGSPRFTSGIHYWEVDLGDWTAWTLGVCRESVDRKGAFVTSPENGFWVMSRNMTEGVSGTEFSLKLRELPQNIGVLLDYEAGDVSFYSVPNGILLFAFSNCSFSGPVRPYFGLARTGRDADDSFLTINPVVGMTEGDPPTAHGGHPSPTQTPQICPSDFSVSPHGPASPPPEDDALPLCP</sequence>
<dbReference type="GO" id="GO:0061630">
    <property type="term" value="F:ubiquitin protein ligase activity"/>
    <property type="evidence" value="ECO:0000318"/>
    <property type="project" value="GO_Central"/>
</dbReference>
<evidence type="ECO:0000256" key="2">
    <source>
        <dbReference type="ARBA" id="ARBA00022771"/>
    </source>
</evidence>
<dbReference type="OMA" id="EDTANPM"/>
<dbReference type="SUPFAM" id="SSF57850">
    <property type="entry name" value="RING/U-box"/>
    <property type="match status" value="1"/>
</dbReference>
<evidence type="ECO:0000259" key="8">
    <source>
        <dbReference type="PROSITE" id="PS50188"/>
    </source>
</evidence>
<dbReference type="AlphaFoldDB" id="F7EXE3"/>
<dbReference type="SMART" id="SM00589">
    <property type="entry name" value="PRY"/>
    <property type="match status" value="1"/>
</dbReference>
<dbReference type="Proteomes" id="UP000002279">
    <property type="component" value="Chromosome 10"/>
</dbReference>
<dbReference type="FunCoup" id="F7EXE3">
    <property type="interactions" value="2213"/>
</dbReference>
<dbReference type="InterPro" id="IPR017907">
    <property type="entry name" value="Znf_RING_CS"/>
</dbReference>
<dbReference type="Gene3D" id="2.60.120.920">
    <property type="match status" value="1"/>
</dbReference>
<dbReference type="Pfam" id="PF00643">
    <property type="entry name" value="zf-B_box"/>
    <property type="match status" value="1"/>
</dbReference>
<dbReference type="GO" id="GO:0005737">
    <property type="term" value="C:cytoplasm"/>
    <property type="evidence" value="ECO:0000318"/>
    <property type="project" value="GO_Central"/>
</dbReference>
<dbReference type="PRINTS" id="PR01407">
    <property type="entry name" value="BUTYPHLNCDUF"/>
</dbReference>
<dbReference type="STRING" id="9258.ENSOANP00000000764"/>
<dbReference type="InterPro" id="IPR050143">
    <property type="entry name" value="TRIM/RBCC"/>
</dbReference>
<dbReference type="InterPro" id="IPR027370">
    <property type="entry name" value="Znf-RING_euk"/>
</dbReference>
<dbReference type="Pfam" id="PF00622">
    <property type="entry name" value="SPRY"/>
    <property type="match status" value="1"/>
</dbReference>
<name>F7EXE3_ORNAN</name>
<keyword evidence="1" id="KW-0479">Metal-binding</keyword>
<dbReference type="CDD" id="cd19762">
    <property type="entry name" value="Bbox2_TRIM7-like"/>
    <property type="match status" value="1"/>
</dbReference>
<proteinExistence type="predicted"/>
<keyword evidence="3" id="KW-0862">Zinc</keyword>
<reference evidence="9" key="2">
    <citation type="submission" date="2025-08" db="UniProtKB">
        <authorList>
            <consortium name="Ensembl"/>
        </authorList>
    </citation>
    <scope>IDENTIFICATION</scope>
    <source>
        <strain evidence="9">Glennie</strain>
    </source>
</reference>
<dbReference type="InterPro" id="IPR001841">
    <property type="entry name" value="Znf_RING"/>
</dbReference>
<dbReference type="Ensembl" id="ENSOANT00000000765.3">
    <property type="protein sequence ID" value="ENSOANP00000000764.3"/>
    <property type="gene ID" value="ENSOANG00000000481.3"/>
</dbReference>
<keyword evidence="2 4" id="KW-0863">Zinc-finger</keyword>
<dbReference type="SUPFAM" id="SSF57845">
    <property type="entry name" value="B-box zinc-binding domain"/>
    <property type="match status" value="1"/>
</dbReference>
<organism evidence="9 10">
    <name type="scientific">Ornithorhynchus anatinus</name>
    <name type="common">Duckbill platypus</name>
    <dbReference type="NCBI Taxonomy" id="9258"/>
    <lineage>
        <taxon>Eukaryota</taxon>
        <taxon>Metazoa</taxon>
        <taxon>Chordata</taxon>
        <taxon>Craniata</taxon>
        <taxon>Vertebrata</taxon>
        <taxon>Euteleostomi</taxon>
        <taxon>Mammalia</taxon>
        <taxon>Monotremata</taxon>
        <taxon>Ornithorhynchidae</taxon>
        <taxon>Ornithorhynchus</taxon>
    </lineage>
</organism>
<feature type="domain" description="RING-type" evidence="6">
    <location>
        <begin position="16"/>
        <end position="57"/>
    </location>
</feature>
<accession>F7EXE3</accession>
<dbReference type="Gene3D" id="3.30.40.10">
    <property type="entry name" value="Zinc/RING finger domain, C3HC4 (zinc finger)"/>
    <property type="match status" value="1"/>
</dbReference>
<dbReference type="InterPro" id="IPR006574">
    <property type="entry name" value="PRY"/>
</dbReference>
<dbReference type="InterPro" id="IPR043136">
    <property type="entry name" value="B30.2/SPRY_sf"/>
</dbReference>
<dbReference type="SMART" id="SM00184">
    <property type="entry name" value="RING"/>
    <property type="match status" value="1"/>
</dbReference>
<evidence type="ECO:0000259" key="7">
    <source>
        <dbReference type="PROSITE" id="PS50119"/>
    </source>
</evidence>
<dbReference type="FunFam" id="2.60.120.920:FF:000004">
    <property type="entry name" value="Butyrophilin subfamily 1 member A1"/>
    <property type="match status" value="1"/>
</dbReference>
<evidence type="ECO:0000256" key="5">
    <source>
        <dbReference type="SAM" id="MobiDB-lite"/>
    </source>
</evidence>
<feature type="compositionally biased region" description="Acidic residues" evidence="5">
    <location>
        <begin position="495"/>
        <end position="504"/>
    </location>
</feature>
<evidence type="ECO:0000259" key="6">
    <source>
        <dbReference type="PROSITE" id="PS50089"/>
    </source>
</evidence>
<dbReference type="InParanoid" id="F7EXE3"/>
<reference evidence="9" key="3">
    <citation type="submission" date="2025-09" db="UniProtKB">
        <authorList>
            <consortium name="Ensembl"/>
        </authorList>
    </citation>
    <scope>IDENTIFICATION</scope>
    <source>
        <strain evidence="9">Glennie</strain>
    </source>
</reference>
<protein>
    <submittedName>
        <fullName evidence="9">Uncharacterized protein</fullName>
    </submittedName>
</protein>
<dbReference type="SMART" id="SM00336">
    <property type="entry name" value="BBOX"/>
    <property type="match status" value="1"/>
</dbReference>
<dbReference type="HOGENOM" id="CLU_013137_0_3_1"/>
<dbReference type="InterPro" id="IPR013320">
    <property type="entry name" value="ConA-like_dom_sf"/>
</dbReference>
<dbReference type="GO" id="GO:0008270">
    <property type="term" value="F:zinc ion binding"/>
    <property type="evidence" value="ECO:0007669"/>
    <property type="project" value="UniProtKB-KW"/>
</dbReference>
<dbReference type="eggNOG" id="KOG2177">
    <property type="taxonomic scope" value="Eukaryota"/>
</dbReference>
<dbReference type="InterPro" id="IPR000315">
    <property type="entry name" value="Znf_B-box"/>
</dbReference>
<gene>
    <name evidence="9" type="primary">LOC100087725</name>
</gene>
<dbReference type="InterPro" id="IPR013083">
    <property type="entry name" value="Znf_RING/FYVE/PHD"/>
</dbReference>
<dbReference type="GO" id="GO:0045087">
    <property type="term" value="P:innate immune response"/>
    <property type="evidence" value="ECO:0000318"/>
    <property type="project" value="GO_Central"/>
</dbReference>
<evidence type="ECO:0000313" key="10">
    <source>
        <dbReference type="Proteomes" id="UP000002279"/>
    </source>
</evidence>
<dbReference type="PROSITE" id="PS50089">
    <property type="entry name" value="ZF_RING_2"/>
    <property type="match status" value="1"/>
</dbReference>
<dbReference type="InterPro" id="IPR003877">
    <property type="entry name" value="SPRY_dom"/>
</dbReference>
<feature type="domain" description="B30.2/SPRY" evidence="8">
    <location>
        <begin position="261"/>
        <end position="454"/>
    </location>
</feature>
<dbReference type="SUPFAM" id="SSF49899">
    <property type="entry name" value="Concanavalin A-like lectins/glucanases"/>
    <property type="match status" value="1"/>
</dbReference>
<dbReference type="PROSITE" id="PS50188">
    <property type="entry name" value="B302_SPRY"/>
    <property type="match status" value="1"/>
</dbReference>
<dbReference type="Bgee" id="ENSOANG00000000481">
    <property type="expression patterns" value="Expressed in liver and 7 other cell types or tissues"/>
</dbReference>
<dbReference type="Gene3D" id="3.30.160.60">
    <property type="entry name" value="Classic Zinc Finger"/>
    <property type="match status" value="1"/>
</dbReference>
<dbReference type="Pfam" id="PF13765">
    <property type="entry name" value="PRY"/>
    <property type="match status" value="1"/>
</dbReference>
<keyword evidence="10" id="KW-1185">Reference proteome</keyword>
<evidence type="ECO:0000313" key="9">
    <source>
        <dbReference type="Ensembl" id="ENSOANP00000000764.3"/>
    </source>
</evidence>
<dbReference type="SMART" id="SM00449">
    <property type="entry name" value="SPRY"/>
    <property type="match status" value="1"/>
</dbReference>
<dbReference type="InterPro" id="IPR001870">
    <property type="entry name" value="B30.2/SPRY"/>
</dbReference>
<evidence type="ECO:0000256" key="1">
    <source>
        <dbReference type="ARBA" id="ARBA00022723"/>
    </source>
</evidence>
<feature type="domain" description="B box-type" evidence="7">
    <location>
        <begin position="90"/>
        <end position="131"/>
    </location>
</feature>
<dbReference type="PANTHER" id="PTHR24103">
    <property type="entry name" value="E3 UBIQUITIN-PROTEIN LIGASE TRIM"/>
    <property type="match status" value="1"/>
</dbReference>
<dbReference type="GeneTree" id="ENSGT00940000154126"/>
<evidence type="ECO:0000256" key="4">
    <source>
        <dbReference type="PROSITE-ProRule" id="PRU00024"/>
    </source>
</evidence>
<dbReference type="InterPro" id="IPR003879">
    <property type="entry name" value="Butyrophylin_SPRY"/>
</dbReference>
<feature type="region of interest" description="Disordered" evidence="5">
    <location>
        <begin position="454"/>
        <end position="504"/>
    </location>
</feature>